<feature type="region of interest" description="Disordered" evidence="1">
    <location>
        <begin position="306"/>
        <end position="359"/>
    </location>
</feature>
<feature type="compositionally biased region" description="Low complexity" evidence="1">
    <location>
        <begin position="501"/>
        <end position="511"/>
    </location>
</feature>
<feature type="compositionally biased region" description="Gly residues" evidence="1">
    <location>
        <begin position="983"/>
        <end position="994"/>
    </location>
</feature>
<gene>
    <name evidence="2" type="ORF">DFH08DRAFT_930030</name>
</gene>
<feature type="compositionally biased region" description="Low complexity" evidence="1">
    <location>
        <begin position="476"/>
        <end position="489"/>
    </location>
</feature>
<feature type="region of interest" description="Disordered" evidence="1">
    <location>
        <begin position="413"/>
        <end position="432"/>
    </location>
</feature>
<accession>A0AAD7F3S7</accession>
<feature type="region of interest" description="Disordered" evidence="1">
    <location>
        <begin position="955"/>
        <end position="1071"/>
    </location>
</feature>
<feature type="region of interest" description="Disordered" evidence="1">
    <location>
        <begin position="614"/>
        <end position="659"/>
    </location>
</feature>
<feature type="region of interest" description="Disordered" evidence="1">
    <location>
        <begin position="776"/>
        <end position="808"/>
    </location>
</feature>
<feature type="compositionally biased region" description="Acidic residues" evidence="1">
    <location>
        <begin position="1056"/>
        <end position="1065"/>
    </location>
</feature>
<keyword evidence="3" id="KW-1185">Reference proteome</keyword>
<feature type="compositionally biased region" description="Polar residues" evidence="1">
    <location>
        <begin position="347"/>
        <end position="359"/>
    </location>
</feature>
<proteinExistence type="predicted"/>
<evidence type="ECO:0000256" key="1">
    <source>
        <dbReference type="SAM" id="MobiDB-lite"/>
    </source>
</evidence>
<sequence>MHPRLMSGPFPVVFGSPPTICTVMRGRKTPLPADQTTYLESVYPEWLEKRPRLTSFWSKVERGWFAKGPVELGLNLPITTVSVEESELSEEDQKRIGDTEEVMKGVIHNWINNRGQKEKKVIASNNPAAATSVPLRELDALEEEGFASLMGVSDDEETPEERVDRIKEGHRQQMALKRAVMQRLYNESPEEEKAAIEQIYLAQEPKTKKKTGKKSETSEEFQMGLDQLGPVLREFHAAVTDMTGWVGATVLVGPVPKEGGKIGTQRATAAGHTHDQAHPRWGKQVMNPLQQFGKKTTKLEENALELPETSEGVVPGNRPDGMVVEDPVRHRRRTTSRKSKHKEKSTATSGDATTSPHLLSMNTDGLLSFNNPSSDGYLPDMDDDLGSLSAVENDSSLMDWTLIDPVLRRMSGAAGGDASDAGNDEPCPNDALGRPLFELRSLSADSLSQESLAPFTQGFQFGKQWCKADPDGFSISPAPSSSSARGAPAAPVPPPAPAPPAAARGAPAAPATPTRGFPSVCAAPSAFTAATARGGPAAPATPVTLVMPSPPAARGVPAVPATPTHRPGVLARSSPASFPGSYSAVVTTPSPLRFVHTSGTMTPPSELMTPLTKGPTAAPIPATAASSLTPDDFPQSRPMSNLPPMPKPPGSRGHGGHAAVREEDGDKMDQEMGGRTSAHNNTVAPVSRERMKEIRVIEKKCDVLAAQATKERDHGIFRFGPPPAGHKRPLPHGPAVLGARRIEVPIKLASGAVPPPPWAPSARERHAPVRVPVNVVDSGKENTTGGDGGKGRKQMGEKRKAHAENVDVEVEGRSKKKYGTLFLEAQRRRTRESEWTSERKETTRYVYVHYSCEQHSSRREQQRHLYSKLDSNIVRRAGRSLHRVPAKNPRGRTGGSVVRVGGGKDTGPRVIDSEPGALHVGTDIWCKWGSPSTMKYTTLVGMRQPLRQIDSTLRQSGRKTIHKSVQPPSSSIALRGFTRSDGNGRGSGLSGRSGGAAARKRSDAAGGVGAGPEAGREAGREAGQLAGQLTKRPAGQTGARGTEVSATWSRGAAGQEQEEEAEGEEGGGGVM</sequence>
<evidence type="ECO:0000313" key="3">
    <source>
        <dbReference type="Proteomes" id="UP001218218"/>
    </source>
</evidence>
<protein>
    <submittedName>
        <fullName evidence="2">Uncharacterized protein</fullName>
    </submittedName>
</protein>
<name>A0AAD7F3S7_9AGAR</name>
<feature type="compositionally biased region" description="Pro residues" evidence="1">
    <location>
        <begin position="490"/>
        <end position="500"/>
    </location>
</feature>
<organism evidence="2 3">
    <name type="scientific">Mycena albidolilacea</name>
    <dbReference type="NCBI Taxonomy" id="1033008"/>
    <lineage>
        <taxon>Eukaryota</taxon>
        <taxon>Fungi</taxon>
        <taxon>Dikarya</taxon>
        <taxon>Basidiomycota</taxon>
        <taxon>Agaricomycotina</taxon>
        <taxon>Agaricomycetes</taxon>
        <taxon>Agaricomycetidae</taxon>
        <taxon>Agaricales</taxon>
        <taxon>Marasmiineae</taxon>
        <taxon>Mycenaceae</taxon>
        <taxon>Mycena</taxon>
    </lineage>
</organism>
<dbReference type="EMBL" id="JARIHO010000003">
    <property type="protein sequence ID" value="KAJ7363879.1"/>
    <property type="molecule type" value="Genomic_DNA"/>
</dbReference>
<feature type="compositionally biased region" description="Basic and acidic residues" evidence="1">
    <location>
        <begin position="794"/>
        <end position="808"/>
    </location>
</feature>
<feature type="region of interest" description="Disordered" evidence="1">
    <location>
        <begin position="470"/>
        <end position="513"/>
    </location>
</feature>
<feature type="compositionally biased region" description="Low complexity" evidence="1">
    <location>
        <begin position="615"/>
        <end position="630"/>
    </location>
</feature>
<reference evidence="2" key="1">
    <citation type="submission" date="2023-03" db="EMBL/GenBank/DDBJ databases">
        <title>Massive genome expansion in bonnet fungi (Mycena s.s.) driven by repeated elements and novel gene families across ecological guilds.</title>
        <authorList>
            <consortium name="Lawrence Berkeley National Laboratory"/>
            <person name="Harder C.B."/>
            <person name="Miyauchi S."/>
            <person name="Viragh M."/>
            <person name="Kuo A."/>
            <person name="Thoen E."/>
            <person name="Andreopoulos B."/>
            <person name="Lu D."/>
            <person name="Skrede I."/>
            <person name="Drula E."/>
            <person name="Henrissat B."/>
            <person name="Morin E."/>
            <person name="Kohler A."/>
            <person name="Barry K."/>
            <person name="LaButti K."/>
            <person name="Morin E."/>
            <person name="Salamov A."/>
            <person name="Lipzen A."/>
            <person name="Mereny Z."/>
            <person name="Hegedus B."/>
            <person name="Baldrian P."/>
            <person name="Stursova M."/>
            <person name="Weitz H."/>
            <person name="Taylor A."/>
            <person name="Grigoriev I.V."/>
            <person name="Nagy L.G."/>
            <person name="Martin F."/>
            <person name="Kauserud H."/>
        </authorList>
    </citation>
    <scope>NUCLEOTIDE SEQUENCE</scope>
    <source>
        <strain evidence="2">CBHHK002</strain>
    </source>
</reference>
<dbReference type="AlphaFoldDB" id="A0AAD7F3S7"/>
<evidence type="ECO:0000313" key="2">
    <source>
        <dbReference type="EMBL" id="KAJ7363879.1"/>
    </source>
</evidence>
<feature type="compositionally biased region" description="Basic residues" evidence="1">
    <location>
        <begin position="329"/>
        <end position="343"/>
    </location>
</feature>
<feature type="region of interest" description="Disordered" evidence="1">
    <location>
        <begin position="884"/>
        <end position="914"/>
    </location>
</feature>
<comment type="caution">
    <text evidence="2">The sequence shown here is derived from an EMBL/GenBank/DDBJ whole genome shotgun (WGS) entry which is preliminary data.</text>
</comment>
<dbReference type="Proteomes" id="UP001218218">
    <property type="component" value="Unassembled WGS sequence"/>
</dbReference>